<dbReference type="Pfam" id="PF02518">
    <property type="entry name" value="HATPase_c"/>
    <property type="match status" value="1"/>
</dbReference>
<dbReference type="InterPro" id="IPR003594">
    <property type="entry name" value="HATPase_dom"/>
</dbReference>
<keyword evidence="8" id="KW-1133">Transmembrane helix</keyword>
<evidence type="ECO:0000256" key="6">
    <source>
        <dbReference type="ARBA" id="ARBA00023012"/>
    </source>
</evidence>
<dbReference type="EC" id="2.7.13.3" evidence="2"/>
<keyword evidence="8" id="KW-0472">Membrane</keyword>
<dbReference type="PANTHER" id="PTHR45453">
    <property type="entry name" value="PHOSPHATE REGULON SENSOR PROTEIN PHOR"/>
    <property type="match status" value="1"/>
</dbReference>
<dbReference type="SUPFAM" id="SSF55874">
    <property type="entry name" value="ATPase domain of HSP90 chaperone/DNA topoisomerase II/histidine kinase"/>
    <property type="match status" value="1"/>
</dbReference>
<dbReference type="InterPro" id="IPR050351">
    <property type="entry name" value="BphY/WalK/GraS-like"/>
</dbReference>
<reference evidence="10" key="1">
    <citation type="submission" date="2020-10" db="EMBL/GenBank/DDBJ databases">
        <authorList>
            <person name="Castelo-Branco R."/>
            <person name="Eusebio N."/>
            <person name="Adriana R."/>
            <person name="Vieira A."/>
            <person name="Brugerolle De Fraissinette N."/>
            <person name="Rezende De Castro R."/>
            <person name="Schneider M.P."/>
            <person name="Vasconcelos V."/>
            <person name="Leao P.N."/>
        </authorList>
    </citation>
    <scope>NUCLEOTIDE SEQUENCE</scope>
    <source>
        <strain evidence="10">LEGE 11480</strain>
    </source>
</reference>
<dbReference type="SMART" id="SM00387">
    <property type="entry name" value="HATPase_c"/>
    <property type="match status" value="1"/>
</dbReference>
<keyword evidence="3" id="KW-0597">Phosphoprotein</keyword>
<comment type="catalytic activity">
    <reaction evidence="1">
        <text>ATP + protein L-histidine = ADP + protein N-phospho-L-histidine.</text>
        <dbReference type="EC" id="2.7.13.3"/>
    </reaction>
</comment>
<dbReference type="Proteomes" id="UP000625316">
    <property type="component" value="Unassembled WGS sequence"/>
</dbReference>
<accession>A0A928VHU5</accession>
<gene>
    <name evidence="10" type="ORF">IQ266_02465</name>
</gene>
<evidence type="ECO:0000313" key="10">
    <source>
        <dbReference type="EMBL" id="MBE9028620.1"/>
    </source>
</evidence>
<evidence type="ECO:0000256" key="2">
    <source>
        <dbReference type="ARBA" id="ARBA00012438"/>
    </source>
</evidence>
<dbReference type="GO" id="GO:0016036">
    <property type="term" value="P:cellular response to phosphate starvation"/>
    <property type="evidence" value="ECO:0007669"/>
    <property type="project" value="TreeGrafter"/>
</dbReference>
<evidence type="ECO:0000256" key="5">
    <source>
        <dbReference type="ARBA" id="ARBA00022777"/>
    </source>
</evidence>
<dbReference type="GO" id="GO:0005886">
    <property type="term" value="C:plasma membrane"/>
    <property type="evidence" value="ECO:0007669"/>
    <property type="project" value="TreeGrafter"/>
</dbReference>
<dbReference type="InterPro" id="IPR005467">
    <property type="entry name" value="His_kinase_dom"/>
</dbReference>
<dbReference type="InterPro" id="IPR004358">
    <property type="entry name" value="Sig_transdc_His_kin-like_C"/>
</dbReference>
<evidence type="ECO:0000256" key="4">
    <source>
        <dbReference type="ARBA" id="ARBA00022679"/>
    </source>
</evidence>
<dbReference type="PROSITE" id="PS50109">
    <property type="entry name" value="HIS_KIN"/>
    <property type="match status" value="1"/>
</dbReference>
<dbReference type="Gene3D" id="1.10.287.130">
    <property type="match status" value="1"/>
</dbReference>
<feature type="compositionally biased region" description="Polar residues" evidence="7">
    <location>
        <begin position="389"/>
        <end position="403"/>
    </location>
</feature>
<evidence type="ECO:0000313" key="11">
    <source>
        <dbReference type="Proteomes" id="UP000625316"/>
    </source>
</evidence>
<dbReference type="Pfam" id="PF00512">
    <property type="entry name" value="HisKA"/>
    <property type="match status" value="1"/>
</dbReference>
<keyword evidence="11" id="KW-1185">Reference proteome</keyword>
<sequence>MNLLSFLFGLLIGGITLLLYRARLRRQLEGMLHSNMHHQSGFSLSNRLANLLTDVQQHRQKQQDEIRAWKNVINQGPMGYLLVDADNQMVDANQQALRLLNIQLDLKQYRTTDPRLLLELVRSYDLDQLIEKARDRQQLCQKDWRLYPISADVENITATTQQINHLRGYAFPLTNSHITVLLESRQEEVFLSQQRDRWASDVAHELKTPLTSIRLVAETLQTRVDPSLRQWVNRLLAEIIRLSTLVQEILDLSQLESRPDRALKFHSVDLAQMIRSAWHSLEPLAQDHNITLSYQGPNYLIIHADESRLFRVMLNLLDNSLKYSPDHQKIQVKVQLIESKLPTQSSSQTATNQRPSMIQIDLIDAGQGFPESDLPLIFERFYRGDPSRARNSSRNMEQHQPANTPHRHKRNSGIQTDNSGIQTGSGSGLGLAIVWQIIERHNGHITARNHPDTGGAWLQIKLPQQQIQ</sequence>
<feature type="region of interest" description="Disordered" evidence="7">
    <location>
        <begin position="387"/>
        <end position="423"/>
    </location>
</feature>
<dbReference type="SMART" id="SM00388">
    <property type="entry name" value="HisKA"/>
    <property type="match status" value="1"/>
</dbReference>
<keyword evidence="5 10" id="KW-0418">Kinase</keyword>
<dbReference type="EMBL" id="JADEXQ010000005">
    <property type="protein sequence ID" value="MBE9028620.1"/>
    <property type="molecule type" value="Genomic_DNA"/>
</dbReference>
<dbReference type="GO" id="GO:0004721">
    <property type="term" value="F:phosphoprotein phosphatase activity"/>
    <property type="evidence" value="ECO:0007669"/>
    <property type="project" value="TreeGrafter"/>
</dbReference>
<feature type="transmembrane region" description="Helical" evidence="8">
    <location>
        <begin position="6"/>
        <end position="22"/>
    </location>
</feature>
<keyword evidence="4" id="KW-0808">Transferase</keyword>
<dbReference type="InterPro" id="IPR003661">
    <property type="entry name" value="HisK_dim/P_dom"/>
</dbReference>
<evidence type="ECO:0000256" key="1">
    <source>
        <dbReference type="ARBA" id="ARBA00000085"/>
    </source>
</evidence>
<evidence type="ECO:0000259" key="9">
    <source>
        <dbReference type="PROSITE" id="PS50109"/>
    </source>
</evidence>
<keyword evidence="8" id="KW-0812">Transmembrane</keyword>
<name>A0A928VHU5_9CYAN</name>
<dbReference type="CDD" id="cd00075">
    <property type="entry name" value="HATPase"/>
    <property type="match status" value="1"/>
</dbReference>
<dbReference type="CDD" id="cd00082">
    <property type="entry name" value="HisKA"/>
    <property type="match status" value="1"/>
</dbReference>
<dbReference type="InterPro" id="IPR036097">
    <property type="entry name" value="HisK_dim/P_sf"/>
</dbReference>
<dbReference type="AlphaFoldDB" id="A0A928VHU5"/>
<protein>
    <recommendedName>
        <fullName evidence="2">histidine kinase</fullName>
        <ecNumber evidence="2">2.7.13.3</ecNumber>
    </recommendedName>
</protein>
<dbReference type="PRINTS" id="PR00344">
    <property type="entry name" value="BCTRLSENSOR"/>
</dbReference>
<keyword evidence="6" id="KW-0902">Two-component regulatory system</keyword>
<organism evidence="10 11">
    <name type="scientific">Romeriopsis navalis LEGE 11480</name>
    <dbReference type="NCBI Taxonomy" id="2777977"/>
    <lineage>
        <taxon>Bacteria</taxon>
        <taxon>Bacillati</taxon>
        <taxon>Cyanobacteriota</taxon>
        <taxon>Cyanophyceae</taxon>
        <taxon>Leptolyngbyales</taxon>
        <taxon>Leptolyngbyaceae</taxon>
        <taxon>Romeriopsis</taxon>
        <taxon>Romeriopsis navalis</taxon>
    </lineage>
</organism>
<dbReference type="RefSeq" id="WP_264323445.1">
    <property type="nucleotide sequence ID" value="NZ_JADEXQ010000005.1"/>
</dbReference>
<dbReference type="Gene3D" id="3.30.565.10">
    <property type="entry name" value="Histidine kinase-like ATPase, C-terminal domain"/>
    <property type="match status" value="1"/>
</dbReference>
<evidence type="ECO:0000256" key="8">
    <source>
        <dbReference type="SAM" id="Phobius"/>
    </source>
</evidence>
<feature type="compositionally biased region" description="Polar residues" evidence="7">
    <location>
        <begin position="412"/>
        <end position="422"/>
    </location>
</feature>
<dbReference type="GO" id="GO:0000155">
    <property type="term" value="F:phosphorelay sensor kinase activity"/>
    <property type="evidence" value="ECO:0007669"/>
    <property type="project" value="InterPro"/>
</dbReference>
<evidence type="ECO:0000256" key="3">
    <source>
        <dbReference type="ARBA" id="ARBA00022553"/>
    </source>
</evidence>
<dbReference type="PANTHER" id="PTHR45453:SF1">
    <property type="entry name" value="PHOSPHATE REGULON SENSOR PROTEIN PHOR"/>
    <property type="match status" value="1"/>
</dbReference>
<comment type="caution">
    <text evidence="10">The sequence shown here is derived from an EMBL/GenBank/DDBJ whole genome shotgun (WGS) entry which is preliminary data.</text>
</comment>
<evidence type="ECO:0000256" key="7">
    <source>
        <dbReference type="SAM" id="MobiDB-lite"/>
    </source>
</evidence>
<dbReference type="SUPFAM" id="SSF47384">
    <property type="entry name" value="Homodimeric domain of signal transducing histidine kinase"/>
    <property type="match status" value="1"/>
</dbReference>
<feature type="domain" description="Histidine kinase" evidence="9">
    <location>
        <begin position="201"/>
        <end position="466"/>
    </location>
</feature>
<proteinExistence type="predicted"/>
<dbReference type="InterPro" id="IPR036890">
    <property type="entry name" value="HATPase_C_sf"/>
</dbReference>